<organism evidence="2 3">
    <name type="scientific">Chaetomium fimeti</name>
    <dbReference type="NCBI Taxonomy" id="1854472"/>
    <lineage>
        <taxon>Eukaryota</taxon>
        <taxon>Fungi</taxon>
        <taxon>Dikarya</taxon>
        <taxon>Ascomycota</taxon>
        <taxon>Pezizomycotina</taxon>
        <taxon>Sordariomycetes</taxon>
        <taxon>Sordariomycetidae</taxon>
        <taxon>Sordariales</taxon>
        <taxon>Chaetomiaceae</taxon>
        <taxon>Chaetomium</taxon>
    </lineage>
</organism>
<comment type="caution">
    <text evidence="2">The sequence shown here is derived from an EMBL/GenBank/DDBJ whole genome shotgun (WGS) entry which is preliminary data.</text>
</comment>
<accession>A0AAE0HAX6</accession>
<evidence type="ECO:0000256" key="1">
    <source>
        <dbReference type="SAM" id="MobiDB-lite"/>
    </source>
</evidence>
<dbReference type="Proteomes" id="UP001278766">
    <property type="component" value="Unassembled WGS sequence"/>
</dbReference>
<reference evidence="2" key="1">
    <citation type="journal article" date="2023" name="Mol. Phylogenet. Evol.">
        <title>Genome-scale phylogeny and comparative genomics of the fungal order Sordariales.</title>
        <authorList>
            <person name="Hensen N."/>
            <person name="Bonometti L."/>
            <person name="Westerberg I."/>
            <person name="Brannstrom I.O."/>
            <person name="Guillou S."/>
            <person name="Cros-Aarteil S."/>
            <person name="Calhoun S."/>
            <person name="Haridas S."/>
            <person name="Kuo A."/>
            <person name="Mondo S."/>
            <person name="Pangilinan J."/>
            <person name="Riley R."/>
            <person name="LaButti K."/>
            <person name="Andreopoulos B."/>
            <person name="Lipzen A."/>
            <person name="Chen C."/>
            <person name="Yan M."/>
            <person name="Daum C."/>
            <person name="Ng V."/>
            <person name="Clum A."/>
            <person name="Steindorff A."/>
            <person name="Ohm R.A."/>
            <person name="Martin F."/>
            <person name="Silar P."/>
            <person name="Natvig D.O."/>
            <person name="Lalanne C."/>
            <person name="Gautier V."/>
            <person name="Ament-Velasquez S.L."/>
            <person name="Kruys A."/>
            <person name="Hutchinson M.I."/>
            <person name="Powell A.J."/>
            <person name="Barry K."/>
            <person name="Miller A.N."/>
            <person name="Grigoriev I.V."/>
            <person name="Debuchy R."/>
            <person name="Gladieux P."/>
            <person name="Hiltunen Thoren M."/>
            <person name="Johannesson H."/>
        </authorList>
    </citation>
    <scope>NUCLEOTIDE SEQUENCE</scope>
    <source>
        <strain evidence="2">CBS 168.71</strain>
    </source>
</reference>
<sequence length="201" mass="20512">MTTGSQAAATCSRGGVNTHAQPPPRRGAVPCDYDERSAPANRKTAAAASTLLARELKGRHLQIIAISGSVGTGAVRGVGQGAELGRAAGVGAAGVSEGRGRAVVYGAGARGDGGGVSGGGVVFGVFDEVCGSRSGVCYGVEVAMPCNGSLFSGWNIPRWRGWDLGLPNSGCPILCTYMYEVHVGNNCAFRSNRTCQICQMF</sequence>
<dbReference type="AlphaFoldDB" id="A0AAE0HAX6"/>
<gene>
    <name evidence="2" type="ORF">B0H64DRAFT_206004</name>
</gene>
<evidence type="ECO:0000313" key="2">
    <source>
        <dbReference type="EMBL" id="KAK3293097.1"/>
    </source>
</evidence>
<protein>
    <submittedName>
        <fullName evidence="2">Uncharacterized protein</fullName>
    </submittedName>
</protein>
<evidence type="ECO:0000313" key="3">
    <source>
        <dbReference type="Proteomes" id="UP001278766"/>
    </source>
</evidence>
<proteinExistence type="predicted"/>
<keyword evidence="3" id="KW-1185">Reference proteome</keyword>
<name>A0AAE0HAX6_9PEZI</name>
<reference evidence="2" key="2">
    <citation type="submission" date="2023-06" db="EMBL/GenBank/DDBJ databases">
        <authorList>
            <consortium name="Lawrence Berkeley National Laboratory"/>
            <person name="Haridas S."/>
            <person name="Hensen N."/>
            <person name="Bonometti L."/>
            <person name="Westerberg I."/>
            <person name="Brannstrom I.O."/>
            <person name="Guillou S."/>
            <person name="Cros-Aarteil S."/>
            <person name="Calhoun S."/>
            <person name="Kuo A."/>
            <person name="Mondo S."/>
            <person name="Pangilinan J."/>
            <person name="Riley R."/>
            <person name="Labutti K."/>
            <person name="Andreopoulos B."/>
            <person name="Lipzen A."/>
            <person name="Chen C."/>
            <person name="Yanf M."/>
            <person name="Daum C."/>
            <person name="Ng V."/>
            <person name="Clum A."/>
            <person name="Steindorff A."/>
            <person name="Ohm R."/>
            <person name="Martin F."/>
            <person name="Silar P."/>
            <person name="Natvig D."/>
            <person name="Lalanne C."/>
            <person name="Gautier V."/>
            <person name="Ament-Velasquez S.L."/>
            <person name="Kruys A."/>
            <person name="Hutchinson M.I."/>
            <person name="Powell A.J."/>
            <person name="Barry K."/>
            <person name="Miller A.N."/>
            <person name="Grigoriev I.V."/>
            <person name="Debuchy R."/>
            <person name="Gladieux P."/>
            <person name="Thoren M.H."/>
            <person name="Johannesson H."/>
        </authorList>
    </citation>
    <scope>NUCLEOTIDE SEQUENCE</scope>
    <source>
        <strain evidence="2">CBS 168.71</strain>
    </source>
</reference>
<dbReference type="RefSeq" id="XP_062656611.1">
    <property type="nucleotide sequence ID" value="XM_062799339.1"/>
</dbReference>
<feature type="region of interest" description="Disordered" evidence="1">
    <location>
        <begin position="1"/>
        <end position="36"/>
    </location>
</feature>
<dbReference type="GeneID" id="87836287"/>
<dbReference type="EMBL" id="JAUEPN010000006">
    <property type="protein sequence ID" value="KAK3293097.1"/>
    <property type="molecule type" value="Genomic_DNA"/>
</dbReference>